<feature type="chain" id="PRO_5020713842" evidence="1">
    <location>
        <begin position="21"/>
        <end position="344"/>
    </location>
</feature>
<name>A0A4S4KDC3_9APHY</name>
<feature type="signal peptide" evidence="1">
    <location>
        <begin position="1"/>
        <end position="20"/>
    </location>
</feature>
<evidence type="ECO:0000256" key="1">
    <source>
        <dbReference type="SAM" id="SignalP"/>
    </source>
</evidence>
<keyword evidence="3" id="KW-1185">Reference proteome</keyword>
<protein>
    <submittedName>
        <fullName evidence="2">Uncharacterized protein</fullName>
    </submittedName>
</protein>
<organism evidence="2 3">
    <name type="scientific">Hermanssonia centrifuga</name>
    <dbReference type="NCBI Taxonomy" id="98765"/>
    <lineage>
        <taxon>Eukaryota</taxon>
        <taxon>Fungi</taxon>
        <taxon>Dikarya</taxon>
        <taxon>Basidiomycota</taxon>
        <taxon>Agaricomycotina</taxon>
        <taxon>Agaricomycetes</taxon>
        <taxon>Polyporales</taxon>
        <taxon>Meruliaceae</taxon>
        <taxon>Hermanssonia</taxon>
    </lineage>
</organism>
<dbReference type="EMBL" id="SGPJ01000269">
    <property type="protein sequence ID" value="THG96016.1"/>
    <property type="molecule type" value="Genomic_DNA"/>
</dbReference>
<gene>
    <name evidence="2" type="ORF">EW026_g5737</name>
</gene>
<sequence length="344" mass="38051">MRSSTVITLALAVAAVPTFAAPSSFYGPSYAKRHEVAARASTDDMLARSFASDFVDGFKKGFVGTLETVGPIVADFLKREELQARHEELARSFASDFVDGFKKGFVGTLETVGPIVADFLKRDGLTARDYPMDQAKREELARSFASDFVDGFKKGFVGTLETVGPIVADFLKREDLERLARQSAVAHIHRGDMASRDFASDFVDGFKKGFTGTLETLAPIALGFLRREDIDLLARQALATHMQRRDEMVSRDFLSDFVDGFKQGFVGTLQTIGPIAADFFHKATDERRDDMMGRDFASDFVDGFKKGFTGTLETLAPIALGFLKRDDLELLTRAYPERSLNDLD</sequence>
<reference evidence="2 3" key="1">
    <citation type="submission" date="2019-02" db="EMBL/GenBank/DDBJ databases">
        <title>Genome sequencing of the rare red list fungi Phlebia centrifuga.</title>
        <authorList>
            <person name="Buettner E."/>
            <person name="Kellner H."/>
        </authorList>
    </citation>
    <scope>NUCLEOTIDE SEQUENCE [LARGE SCALE GENOMIC DNA]</scope>
    <source>
        <strain evidence="2 3">DSM 108282</strain>
    </source>
</reference>
<dbReference type="AlphaFoldDB" id="A0A4S4KDC3"/>
<evidence type="ECO:0000313" key="3">
    <source>
        <dbReference type="Proteomes" id="UP000309038"/>
    </source>
</evidence>
<proteinExistence type="predicted"/>
<dbReference type="Proteomes" id="UP000309038">
    <property type="component" value="Unassembled WGS sequence"/>
</dbReference>
<evidence type="ECO:0000313" key="2">
    <source>
        <dbReference type="EMBL" id="THG96016.1"/>
    </source>
</evidence>
<accession>A0A4S4KDC3</accession>
<keyword evidence="1" id="KW-0732">Signal</keyword>
<comment type="caution">
    <text evidence="2">The sequence shown here is derived from an EMBL/GenBank/DDBJ whole genome shotgun (WGS) entry which is preliminary data.</text>
</comment>